<dbReference type="EMBL" id="AGEJ01000001">
    <property type="protein sequence ID" value="EMD17610.1"/>
    <property type="molecule type" value="Genomic_DNA"/>
</dbReference>
<keyword evidence="3" id="KW-1185">Reference proteome</keyword>
<organism evidence="2 3">
    <name type="scientific">Eggerthia catenaformis OT 569 = DSM 20559</name>
    <dbReference type="NCBI Taxonomy" id="999415"/>
    <lineage>
        <taxon>Bacteria</taxon>
        <taxon>Bacillati</taxon>
        <taxon>Bacillota</taxon>
        <taxon>Erysipelotrichia</taxon>
        <taxon>Erysipelotrichales</taxon>
        <taxon>Coprobacillaceae</taxon>
        <taxon>Eggerthia</taxon>
    </lineage>
</organism>
<dbReference type="eggNOG" id="COG2819">
    <property type="taxonomic scope" value="Bacteria"/>
</dbReference>
<dbReference type="STRING" id="999415.HMPREF9943_00042"/>
<dbReference type="AlphaFoldDB" id="M2Q411"/>
<comment type="caution">
    <text evidence="2">The sequence shown here is derived from an EMBL/GenBank/DDBJ whole genome shotgun (WGS) entry which is preliminary data.</text>
</comment>
<protein>
    <recommendedName>
        <fullName evidence="4">Esterase</fullName>
    </recommendedName>
</protein>
<evidence type="ECO:0000256" key="1">
    <source>
        <dbReference type="SAM" id="Phobius"/>
    </source>
</evidence>
<reference evidence="2 3" key="1">
    <citation type="submission" date="2013-02" db="EMBL/GenBank/DDBJ databases">
        <title>The Genome Sequence of Lactobacillus catenaformis F0143.</title>
        <authorList>
            <consortium name="The Broad Institute Genome Sequencing Platform"/>
            <person name="Earl A."/>
            <person name="Ward D."/>
            <person name="Feldgarden M."/>
            <person name="Gevers D."/>
            <person name="Izard J."/>
            <person name="Blanton J.M."/>
            <person name="Mathney J."/>
            <person name="Dewhirst F.E."/>
            <person name="Young S.K."/>
            <person name="Zeng Q."/>
            <person name="Gargeya S."/>
            <person name="Fitzgerald M."/>
            <person name="Haas B."/>
            <person name="Abouelleil A."/>
            <person name="Alvarado L."/>
            <person name="Arachchi H.M."/>
            <person name="Berlin A."/>
            <person name="Chapman S.B."/>
            <person name="Gearin G."/>
            <person name="Goldberg J."/>
            <person name="Griggs A."/>
            <person name="Gujja S."/>
            <person name="Hansen M."/>
            <person name="Heiman D."/>
            <person name="Howarth C."/>
            <person name="Larimer J."/>
            <person name="Lui A."/>
            <person name="MacDonald P.J.P."/>
            <person name="McCowen C."/>
            <person name="Montmayeur A."/>
            <person name="Murphy C."/>
            <person name="Neiman D."/>
            <person name="Pearson M."/>
            <person name="Priest M."/>
            <person name="Roberts A."/>
            <person name="Saif S."/>
            <person name="Shea T."/>
            <person name="Sisk P."/>
            <person name="Stolte C."/>
            <person name="Sykes S."/>
            <person name="Wortman J."/>
            <person name="Nusbaum C."/>
            <person name="Birren B."/>
        </authorList>
    </citation>
    <scope>NUCLEOTIDE SEQUENCE [LARGE SCALE GENOMIC DNA]</scope>
    <source>
        <strain evidence="2 3">OT 569</strain>
    </source>
</reference>
<dbReference type="BioCyc" id="ECAT999415-HMP:GTTI-51-MONOMER"/>
<proteinExistence type="predicted"/>
<keyword evidence="1" id="KW-1133">Transmembrane helix</keyword>
<dbReference type="InterPro" id="IPR000801">
    <property type="entry name" value="Esterase-like"/>
</dbReference>
<keyword evidence="1" id="KW-0472">Membrane</keyword>
<accession>M2Q411</accession>
<dbReference type="SUPFAM" id="SSF53474">
    <property type="entry name" value="alpha/beta-Hydrolases"/>
    <property type="match status" value="1"/>
</dbReference>
<evidence type="ECO:0000313" key="2">
    <source>
        <dbReference type="EMBL" id="EMD17610.1"/>
    </source>
</evidence>
<dbReference type="PANTHER" id="PTHR48098:SF6">
    <property type="entry name" value="FERRI-BACILLIBACTIN ESTERASE BESA"/>
    <property type="match status" value="1"/>
</dbReference>
<sequence>MNKIDIENKECYIYEEGDSQRILIQFVDDHDLETLDREISLIKKSGRLFTFIAVKVKAWNQELTPWNAPAVYGKEAFGNGADKTLSFLLKELIPYLENKYGKNLVYYLGGYSLAGLFALYCGYQTNIFKGIAACSPSVWYKGWIDYINTNDMKPENVYLSLGRKESKTGHPLISKVEENIKYQQEMLKYKNMVLEWNDGNHFQDSEKRMAEGFIWLLAQ</sequence>
<dbReference type="Pfam" id="PF00756">
    <property type="entry name" value="Esterase"/>
    <property type="match status" value="1"/>
</dbReference>
<keyword evidence="1" id="KW-0812">Transmembrane</keyword>
<dbReference type="InterPro" id="IPR029058">
    <property type="entry name" value="AB_hydrolase_fold"/>
</dbReference>
<evidence type="ECO:0000313" key="3">
    <source>
        <dbReference type="Proteomes" id="UP000011758"/>
    </source>
</evidence>
<evidence type="ECO:0008006" key="4">
    <source>
        <dbReference type="Google" id="ProtNLM"/>
    </source>
</evidence>
<dbReference type="OrthoDB" id="9794761at2"/>
<feature type="transmembrane region" description="Helical" evidence="1">
    <location>
        <begin position="104"/>
        <end position="123"/>
    </location>
</feature>
<dbReference type="RefSeq" id="WP_004801053.1">
    <property type="nucleotide sequence ID" value="NZ_KB446646.1"/>
</dbReference>
<dbReference type="InterPro" id="IPR050583">
    <property type="entry name" value="Mycobacterial_A85_antigen"/>
</dbReference>
<dbReference type="PANTHER" id="PTHR48098">
    <property type="entry name" value="ENTEROCHELIN ESTERASE-RELATED"/>
    <property type="match status" value="1"/>
</dbReference>
<dbReference type="Gene3D" id="3.40.50.1820">
    <property type="entry name" value="alpha/beta hydrolase"/>
    <property type="match status" value="1"/>
</dbReference>
<gene>
    <name evidence="2" type="ORF">HMPREF9943_00042</name>
</gene>
<dbReference type="Proteomes" id="UP000011758">
    <property type="component" value="Unassembled WGS sequence"/>
</dbReference>
<name>M2Q411_9FIRM</name>